<dbReference type="Proteomes" id="UP000005233">
    <property type="component" value="Chromosome"/>
</dbReference>
<dbReference type="KEGG" id="mez:Mtc_2443"/>
<dbReference type="STRING" id="1041930.Mtc_2443"/>
<proteinExistence type="predicted"/>
<evidence type="ECO:0000313" key="2">
    <source>
        <dbReference type="Proteomes" id="UP000005233"/>
    </source>
</evidence>
<gene>
    <name evidence="1" type="ordered locus">Mtc_2443</name>
</gene>
<protein>
    <submittedName>
        <fullName evidence="1">Uncharacterized protein</fullName>
    </submittedName>
</protein>
<sequence length="49" mass="5347">MLLNCIMVRYLYDEAYLVLEVSILAGCGCGTSAKPKEAEKAKKAAPKKK</sequence>
<dbReference type="EMBL" id="CP003243">
    <property type="protein sequence ID" value="AFD01172.1"/>
    <property type="molecule type" value="Genomic_DNA"/>
</dbReference>
<evidence type="ECO:0000313" key="1">
    <source>
        <dbReference type="EMBL" id="AFD01172.1"/>
    </source>
</evidence>
<dbReference type="AlphaFoldDB" id="H8I6H4"/>
<dbReference type="HOGENOM" id="CLU_3130826_0_0_2"/>
<keyword evidence="2" id="KW-1185">Reference proteome</keyword>
<accession>H8I6H4</accession>
<name>H8I6H4_METCZ</name>
<reference evidence="1 2" key="1">
    <citation type="journal article" date="2012" name="J. Bacteriol.">
        <title>Complete genome sequence of a thermophilic methanogen, Methanocella conradii HZ254, isolated from Chinese rice field soil.</title>
        <authorList>
            <person name="Lu Z."/>
            <person name="Lu Y."/>
        </authorList>
    </citation>
    <scope>NUCLEOTIDE SEQUENCE [LARGE SCALE GENOMIC DNA]</scope>
    <source>
        <strain evidence="2">DSM 24694 / JCM 17849 / CGMCC 1.5162 / HZ254</strain>
    </source>
</reference>
<organism evidence="1 2">
    <name type="scientific">Methanocella conradii (strain DSM 24694 / JCM 17849 / CGMCC 1.5162 / HZ254)</name>
    <dbReference type="NCBI Taxonomy" id="1041930"/>
    <lineage>
        <taxon>Archaea</taxon>
        <taxon>Methanobacteriati</taxon>
        <taxon>Methanobacteriota</taxon>
        <taxon>Stenosarchaea group</taxon>
        <taxon>Methanomicrobia</taxon>
        <taxon>Methanocellales</taxon>
        <taxon>Methanocellaceae</taxon>
        <taxon>Methanocella</taxon>
    </lineage>
</organism>